<keyword evidence="3" id="KW-1185">Reference proteome</keyword>
<dbReference type="InterPro" id="IPR025406">
    <property type="entry name" value="DUF4132"/>
</dbReference>
<feature type="domain" description="DUF4132" evidence="1">
    <location>
        <begin position="627"/>
        <end position="808"/>
    </location>
</feature>
<dbReference type="Proteomes" id="UP000805614">
    <property type="component" value="Unassembled WGS sequence"/>
</dbReference>
<name>A0ABR7LME1_9ACTN</name>
<proteinExistence type="predicted"/>
<organism evidence="2 3">
    <name type="scientific">Actinomadura alba</name>
    <dbReference type="NCBI Taxonomy" id="406431"/>
    <lineage>
        <taxon>Bacteria</taxon>
        <taxon>Bacillati</taxon>
        <taxon>Actinomycetota</taxon>
        <taxon>Actinomycetes</taxon>
        <taxon>Streptosporangiales</taxon>
        <taxon>Thermomonosporaceae</taxon>
        <taxon>Actinomadura</taxon>
    </lineage>
</organism>
<evidence type="ECO:0000313" key="2">
    <source>
        <dbReference type="EMBL" id="MBC6465983.1"/>
    </source>
</evidence>
<dbReference type="Pfam" id="PF13569">
    <property type="entry name" value="DUF4132"/>
    <property type="match status" value="1"/>
</dbReference>
<sequence length="896" mass="98339">MSDQLPALRDENALITPDRWREHVLPRRGGLTPVPEATPQASICDEVRTNLSAARPIIDAVLDDPASNRGLVEAARAYLRGDLDPLGAAVVATVETVARQQSRFGTDADWADFLVAEHGVAFAACAFAELDGIWADCDTEMSKDKPRKVQHDGWWDTGYAHWATGPAGRRMRALLAAAGDDDHAEAVERLAEHRRKWLQRLVVCFLVPSWQDWVDECCAAPPKRGDWCADGAKLLWSSIETVEQIERLGDWARFGDGEHHQYGDGERHPSVIYTVIDGAGVAAAPALARSLNDATEAKDRRLLLEALGVLPSDEAFLLMGERLDQRNVLPAMAEMIERFPVRALRVLAELSVGTSKRARLAAGLLNAHLLARPDLAAEALPGLGDDVKAAIQAVEETRVAEAPASDVPKALLKGGTKGAPDWAAPTAMPQVLLKGRERALPAAATGHLIEALAKASPRREPGVGVKTALDALDPGSLAEFGWALFERWRICGESTRIGWALSQLYWTGDDETARRLGGMARSWPGQDGIKLPLNGLDVLAAIGTDVAVMQLHLVSEKARPKRLKKKALQLLDQVAEERGLTLEQLADRMVPDFGLDADGSMTLDYGPRRFVVGFDEQLKPQVTDDKGKIRKALPKPGAKDDQELAPAAYRAFTGLKKDVRTVAADQIRRMERAMSEQRRWEAREFQSLFVEHPLLWHIVKRLVWVHEEGGKATALRVAEDRTLADVHDEILTLPETGNVRIAHPLHLGETVGAWGEGFADYEILQPFQQLGRPIDAFTEEERGGNRLSRVEDITVSTGKVLGLERQGWVRGTPQDAGVQCWMTRDVPGGRTITLEVSPGFPVMSPGEWAEQTLGTVWITESPDSYWRDSQARFSELDEVTASELLLTLSTLAEPAQ</sequence>
<protein>
    <submittedName>
        <fullName evidence="2">DUF4132 domain-containing protein</fullName>
    </submittedName>
</protein>
<dbReference type="EMBL" id="JABVEC010000006">
    <property type="protein sequence ID" value="MBC6465983.1"/>
    <property type="molecule type" value="Genomic_DNA"/>
</dbReference>
<dbReference type="RefSeq" id="WP_187242994.1">
    <property type="nucleotide sequence ID" value="NZ_BAAAOK010000028.1"/>
</dbReference>
<comment type="caution">
    <text evidence="2">The sequence shown here is derived from an EMBL/GenBank/DDBJ whole genome shotgun (WGS) entry which is preliminary data.</text>
</comment>
<gene>
    <name evidence="2" type="ORF">HKK74_10790</name>
</gene>
<evidence type="ECO:0000313" key="3">
    <source>
        <dbReference type="Proteomes" id="UP000805614"/>
    </source>
</evidence>
<accession>A0ABR7LME1</accession>
<reference evidence="2 3" key="1">
    <citation type="submission" date="2020-06" db="EMBL/GenBank/DDBJ databases">
        <title>Actinomadura xiongansis sp. nov., isolated from soil of Baiyangdian.</title>
        <authorList>
            <person name="Zhang X."/>
        </authorList>
    </citation>
    <scope>NUCLEOTIDE SEQUENCE [LARGE SCALE GENOMIC DNA]</scope>
    <source>
        <strain evidence="2 3">HBUM206468</strain>
    </source>
</reference>
<evidence type="ECO:0000259" key="1">
    <source>
        <dbReference type="Pfam" id="PF13569"/>
    </source>
</evidence>